<dbReference type="PROSITE" id="PS51257">
    <property type="entry name" value="PROKAR_LIPOPROTEIN"/>
    <property type="match status" value="1"/>
</dbReference>
<reference evidence="2" key="1">
    <citation type="journal article" date="2019" name="Int. J. Syst. Evol. Microbiol.">
        <title>The Global Catalogue of Microorganisms (GCM) 10K type strain sequencing project: providing services to taxonomists for standard genome sequencing and annotation.</title>
        <authorList>
            <consortium name="The Broad Institute Genomics Platform"/>
            <consortium name="The Broad Institute Genome Sequencing Center for Infectious Disease"/>
            <person name="Wu L."/>
            <person name="Ma J."/>
        </authorList>
    </citation>
    <scope>NUCLEOTIDE SEQUENCE [LARGE SCALE GENOMIC DNA]</scope>
    <source>
        <strain evidence="2">CGMCC 1.10106</strain>
    </source>
</reference>
<dbReference type="Proteomes" id="UP000618591">
    <property type="component" value="Unassembled WGS sequence"/>
</dbReference>
<dbReference type="EMBL" id="BMDW01000021">
    <property type="protein sequence ID" value="GGA57185.1"/>
    <property type="molecule type" value="Genomic_DNA"/>
</dbReference>
<gene>
    <name evidence="1" type="ORF">GCM10011395_29520</name>
</gene>
<evidence type="ECO:0000313" key="2">
    <source>
        <dbReference type="Proteomes" id="UP000618591"/>
    </source>
</evidence>
<protein>
    <recommendedName>
        <fullName evidence="3">Nucleoside 2-deoxyribosyltransferase</fullName>
    </recommendedName>
</protein>
<evidence type="ECO:0008006" key="3">
    <source>
        <dbReference type="Google" id="ProtNLM"/>
    </source>
</evidence>
<accession>A0ABQ1H3D4</accession>
<sequence length="209" mass="22826">MRQIGAPPAIDGVMAASVVASCGLRGWQTVDATGSTGAKDYLERIIGLIRGTAFTIAIFSHETRPSALANIALELGFAAMFGKPLMIVKSKEAVAPSDLKRTDWIEFSEGEEGGFEDQIRAALDQLGNIADYQGLLLDMSLEAPEMDCAVALERAIKAFLLSGEARLLDKAEQIRNRLQPLQNQPQVDDLKRLHRETSTFIRQGRQTLV</sequence>
<name>A0ABQ1H3D4_9SPHN</name>
<organism evidence="1 2">
    <name type="scientific">Sphingomonas psychrolutea</name>
    <dbReference type="NCBI Taxonomy" id="1259676"/>
    <lineage>
        <taxon>Bacteria</taxon>
        <taxon>Pseudomonadati</taxon>
        <taxon>Pseudomonadota</taxon>
        <taxon>Alphaproteobacteria</taxon>
        <taxon>Sphingomonadales</taxon>
        <taxon>Sphingomonadaceae</taxon>
        <taxon>Sphingomonas</taxon>
    </lineage>
</organism>
<evidence type="ECO:0000313" key="1">
    <source>
        <dbReference type="EMBL" id="GGA57185.1"/>
    </source>
</evidence>
<proteinExistence type="predicted"/>
<keyword evidence="2" id="KW-1185">Reference proteome</keyword>
<comment type="caution">
    <text evidence="1">The sequence shown here is derived from an EMBL/GenBank/DDBJ whole genome shotgun (WGS) entry which is preliminary data.</text>
</comment>